<dbReference type="AlphaFoldDB" id="A0A918ZQB9"/>
<proteinExistence type="predicted"/>
<comment type="caution">
    <text evidence="2">The sequence shown here is derived from an EMBL/GenBank/DDBJ whole genome shotgun (WGS) entry which is preliminary data.</text>
</comment>
<dbReference type="InterPro" id="IPR050267">
    <property type="entry name" value="Anti-sigma-factor_SerPK"/>
</dbReference>
<protein>
    <recommendedName>
        <fullName evidence="4">Regulatory protein</fullName>
    </recommendedName>
</protein>
<dbReference type="Proteomes" id="UP000608024">
    <property type="component" value="Unassembled WGS sequence"/>
</dbReference>
<dbReference type="InterPro" id="IPR036890">
    <property type="entry name" value="HATPase_C_sf"/>
</dbReference>
<dbReference type="PANTHER" id="PTHR35526:SF3">
    <property type="entry name" value="ANTI-SIGMA-F FACTOR RSBW"/>
    <property type="match status" value="1"/>
</dbReference>
<reference evidence="2" key="2">
    <citation type="submission" date="2020-09" db="EMBL/GenBank/DDBJ databases">
        <authorList>
            <person name="Sun Q."/>
            <person name="Ohkuma M."/>
        </authorList>
    </citation>
    <scope>NUCLEOTIDE SEQUENCE</scope>
    <source>
        <strain evidence="2">JCM 4784</strain>
    </source>
</reference>
<evidence type="ECO:0008006" key="4">
    <source>
        <dbReference type="Google" id="ProtNLM"/>
    </source>
</evidence>
<dbReference type="Gene3D" id="3.30.565.10">
    <property type="entry name" value="Histidine kinase-like ATPase, C-terminal domain"/>
    <property type="match status" value="1"/>
</dbReference>
<keyword evidence="3" id="KW-1185">Reference proteome</keyword>
<gene>
    <name evidence="2" type="ORF">GCM10018785_37550</name>
</gene>
<dbReference type="PANTHER" id="PTHR35526">
    <property type="entry name" value="ANTI-SIGMA-F FACTOR RSBW-RELATED"/>
    <property type="match status" value="1"/>
</dbReference>
<evidence type="ECO:0000313" key="2">
    <source>
        <dbReference type="EMBL" id="GHE65198.1"/>
    </source>
</evidence>
<dbReference type="EMBL" id="BNBT01000053">
    <property type="protein sequence ID" value="GHE65198.1"/>
    <property type="molecule type" value="Genomic_DNA"/>
</dbReference>
<organism evidence="2 3">
    <name type="scientific">Streptomyces longispororuber</name>
    <dbReference type="NCBI Taxonomy" id="68230"/>
    <lineage>
        <taxon>Bacteria</taxon>
        <taxon>Bacillati</taxon>
        <taxon>Actinomycetota</taxon>
        <taxon>Actinomycetes</taxon>
        <taxon>Kitasatosporales</taxon>
        <taxon>Streptomycetaceae</taxon>
        <taxon>Streptomyces</taxon>
    </lineage>
</organism>
<sequence>MGLIASELMTNAVRATGTTKLELSYQEREALPFVAVRLRVSDVVLVVEVYDDSRALPRVGTAAPDAEGGRGLPLVERLSVRWRAYRNPSGGQGRVRGTAPRPDAGNGREDTSRADTATVAGGRPGAVAESGP</sequence>
<evidence type="ECO:0000313" key="3">
    <source>
        <dbReference type="Proteomes" id="UP000608024"/>
    </source>
</evidence>
<dbReference type="CDD" id="cd16936">
    <property type="entry name" value="HATPase_RsbW-like"/>
    <property type="match status" value="1"/>
</dbReference>
<name>A0A918ZQB9_9ACTN</name>
<accession>A0A918ZQB9</accession>
<feature type="region of interest" description="Disordered" evidence="1">
    <location>
        <begin position="85"/>
        <end position="132"/>
    </location>
</feature>
<reference evidence="2" key="1">
    <citation type="journal article" date="2014" name="Int. J. Syst. Evol. Microbiol.">
        <title>Complete genome sequence of Corynebacterium casei LMG S-19264T (=DSM 44701T), isolated from a smear-ripened cheese.</title>
        <authorList>
            <consortium name="US DOE Joint Genome Institute (JGI-PGF)"/>
            <person name="Walter F."/>
            <person name="Albersmeier A."/>
            <person name="Kalinowski J."/>
            <person name="Ruckert C."/>
        </authorList>
    </citation>
    <scope>NUCLEOTIDE SEQUENCE</scope>
    <source>
        <strain evidence="2">JCM 4784</strain>
    </source>
</reference>
<evidence type="ECO:0000256" key="1">
    <source>
        <dbReference type="SAM" id="MobiDB-lite"/>
    </source>
</evidence>